<dbReference type="EMBL" id="AP017424">
    <property type="protein sequence ID" value="BAU83319.1"/>
    <property type="molecule type" value="Genomic_DNA"/>
</dbReference>
<sequence length="58" mass="6361">MRGPHGLKRTRLYVTGWCCDRHTPAAVAGRPEPPPGPGWPPGAYLYLTPDQHTPRSSP</sequence>
<feature type="region of interest" description="Disordered" evidence="1">
    <location>
        <begin position="23"/>
        <end position="58"/>
    </location>
</feature>
<dbReference type="KEGG" id="slau:SLA_2392"/>
<dbReference type="Proteomes" id="UP000217676">
    <property type="component" value="Chromosome"/>
</dbReference>
<protein>
    <submittedName>
        <fullName evidence="2">Uncharacterized protein</fullName>
    </submittedName>
</protein>
<evidence type="ECO:0000313" key="3">
    <source>
        <dbReference type="Proteomes" id="UP000217676"/>
    </source>
</evidence>
<accession>A0A160NX31</accession>
<feature type="compositionally biased region" description="Pro residues" evidence="1">
    <location>
        <begin position="31"/>
        <end position="40"/>
    </location>
</feature>
<evidence type="ECO:0000313" key="2">
    <source>
        <dbReference type="EMBL" id="BAU83319.1"/>
    </source>
</evidence>
<reference evidence="2 3" key="1">
    <citation type="journal article" date="2016" name="Genome Announc.">
        <title>Complete Genome Sequence of Thiostrepton-Producing Streptomyces laurentii ATCC 31255.</title>
        <authorList>
            <person name="Doi K."/>
            <person name="Fujino Y."/>
            <person name="Nagayoshi Y."/>
            <person name="Ohshima T."/>
            <person name="Ogata S."/>
        </authorList>
    </citation>
    <scope>NUCLEOTIDE SEQUENCE [LARGE SCALE GENOMIC DNA]</scope>
    <source>
        <strain evidence="2 3">ATCC 31255</strain>
    </source>
</reference>
<proteinExistence type="predicted"/>
<name>A0A160NX31_STRLU</name>
<organism evidence="2 3">
    <name type="scientific">Streptomyces laurentii</name>
    <dbReference type="NCBI Taxonomy" id="39478"/>
    <lineage>
        <taxon>Bacteria</taxon>
        <taxon>Bacillati</taxon>
        <taxon>Actinomycetota</taxon>
        <taxon>Actinomycetes</taxon>
        <taxon>Kitasatosporales</taxon>
        <taxon>Streptomycetaceae</taxon>
        <taxon>Streptomyces</taxon>
    </lineage>
</organism>
<evidence type="ECO:0000256" key="1">
    <source>
        <dbReference type="SAM" id="MobiDB-lite"/>
    </source>
</evidence>
<gene>
    <name evidence="2" type="ORF">SLA_2392</name>
</gene>
<dbReference type="AlphaFoldDB" id="A0A160NX31"/>
<keyword evidence="3" id="KW-1185">Reference proteome</keyword>